<dbReference type="Proteomes" id="UP001163046">
    <property type="component" value="Unassembled WGS sequence"/>
</dbReference>
<evidence type="ECO:0000313" key="1">
    <source>
        <dbReference type="EMBL" id="KAJ7388522.1"/>
    </source>
</evidence>
<evidence type="ECO:0000313" key="2">
    <source>
        <dbReference type="Proteomes" id="UP001163046"/>
    </source>
</evidence>
<sequence>MASQGDVHQALISLQRAVRDILSYIKLKLFPLLSPCRGRTRGLMAVAAVYRWWSRPSDVFTAKVVLVVL</sequence>
<protein>
    <submittedName>
        <fullName evidence="1">Uncharacterized protein</fullName>
    </submittedName>
</protein>
<accession>A0A9W9ZVA1</accession>
<dbReference type="AlphaFoldDB" id="A0A9W9ZVA1"/>
<reference evidence="1" key="1">
    <citation type="submission" date="2023-01" db="EMBL/GenBank/DDBJ databases">
        <title>Genome assembly of the deep-sea coral Lophelia pertusa.</title>
        <authorList>
            <person name="Herrera S."/>
            <person name="Cordes E."/>
        </authorList>
    </citation>
    <scope>NUCLEOTIDE SEQUENCE</scope>
    <source>
        <strain evidence="1">USNM1676648</strain>
        <tissue evidence="1">Polyp</tissue>
    </source>
</reference>
<gene>
    <name evidence="1" type="ORF">OS493_037039</name>
</gene>
<feature type="non-terminal residue" evidence="1">
    <location>
        <position position="1"/>
    </location>
</feature>
<keyword evidence="2" id="KW-1185">Reference proteome</keyword>
<comment type="caution">
    <text evidence="1">The sequence shown here is derived from an EMBL/GenBank/DDBJ whole genome shotgun (WGS) entry which is preliminary data.</text>
</comment>
<name>A0A9W9ZVA1_9CNID</name>
<proteinExistence type="predicted"/>
<organism evidence="1 2">
    <name type="scientific">Desmophyllum pertusum</name>
    <dbReference type="NCBI Taxonomy" id="174260"/>
    <lineage>
        <taxon>Eukaryota</taxon>
        <taxon>Metazoa</taxon>
        <taxon>Cnidaria</taxon>
        <taxon>Anthozoa</taxon>
        <taxon>Hexacorallia</taxon>
        <taxon>Scleractinia</taxon>
        <taxon>Caryophylliina</taxon>
        <taxon>Caryophylliidae</taxon>
        <taxon>Desmophyllum</taxon>
    </lineage>
</organism>
<dbReference type="EMBL" id="MU825462">
    <property type="protein sequence ID" value="KAJ7388522.1"/>
    <property type="molecule type" value="Genomic_DNA"/>
</dbReference>